<evidence type="ECO:0000313" key="2">
    <source>
        <dbReference type="EMBL" id="OHV17234.1"/>
    </source>
</evidence>
<dbReference type="Proteomes" id="UP000180215">
    <property type="component" value="Unassembled WGS sequence"/>
</dbReference>
<dbReference type="InterPro" id="IPR021425">
    <property type="entry name" value="DUF3072"/>
</dbReference>
<organism evidence="2 5">
    <name type="scientific">Methylorubrum extorquens</name>
    <name type="common">Methylobacterium dichloromethanicum</name>
    <name type="synonym">Methylobacterium extorquens</name>
    <dbReference type="NCBI Taxonomy" id="408"/>
    <lineage>
        <taxon>Bacteria</taxon>
        <taxon>Pseudomonadati</taxon>
        <taxon>Pseudomonadota</taxon>
        <taxon>Alphaproteobacteria</taxon>
        <taxon>Hyphomicrobiales</taxon>
        <taxon>Methylobacteriaceae</taxon>
        <taxon>Methylorubrum</taxon>
    </lineage>
</organism>
<dbReference type="OMA" id="WVSGDDP"/>
<evidence type="ECO:0000313" key="5">
    <source>
        <dbReference type="Proteomes" id="UP000180215"/>
    </source>
</evidence>
<evidence type="ECO:0000313" key="6">
    <source>
        <dbReference type="Proteomes" id="UP000233769"/>
    </source>
</evidence>
<protein>
    <submittedName>
        <fullName evidence="2">DUF3072 domain-containing protein</fullName>
    </submittedName>
</protein>
<dbReference type="RefSeq" id="WP_003600718.1">
    <property type="nucleotide sequence ID" value="NZ_BJVP01000010.1"/>
</dbReference>
<reference evidence="6" key="2">
    <citation type="submission" date="2017-10" db="EMBL/GenBank/DDBJ databases">
        <authorList>
            <person name="Regsiter A."/>
            <person name="William W."/>
        </authorList>
    </citation>
    <scope>NUCLEOTIDE SEQUENCE [LARGE SCALE GENOMIC DNA]</scope>
</reference>
<proteinExistence type="predicted"/>
<feature type="region of interest" description="Disordered" evidence="1">
    <location>
        <begin position="1"/>
        <end position="45"/>
    </location>
</feature>
<accession>A0A1S1PBB4</accession>
<feature type="compositionally biased region" description="Basic and acidic residues" evidence="1">
    <location>
        <begin position="19"/>
        <end position="34"/>
    </location>
</feature>
<name>A0A1S1PBB4_METEX</name>
<evidence type="ECO:0000313" key="3">
    <source>
        <dbReference type="EMBL" id="SOR29900.1"/>
    </source>
</evidence>
<dbReference type="GeneID" id="72990218"/>
<gene>
    <name evidence="2" type="ORF">BK022_06860</name>
    <name evidence="4" type="ORF">KEC54_14610</name>
    <name evidence="3" type="ORF">TK0001_3298</name>
</gene>
<reference evidence="3" key="3">
    <citation type="submission" date="2017-10" db="EMBL/GenBank/DDBJ databases">
        <authorList>
            <person name="Banno H."/>
            <person name="Chua N.-H."/>
        </authorList>
    </citation>
    <scope>NUCLEOTIDE SEQUENCE [LARGE SCALE GENOMIC DNA]</scope>
    <source>
        <strain evidence="3">TK 0001</strain>
    </source>
</reference>
<dbReference type="EMBL" id="LT962688">
    <property type="protein sequence ID" value="SOR29900.1"/>
    <property type="molecule type" value="Genomic_DNA"/>
</dbReference>
<dbReference type="AlphaFoldDB" id="A0A1S1PBB4"/>
<sequence length="87" mass="9371">MTGKTTSKTTKDQAAAENPKVDPTDESNRIKDPDEWTTGAEPMTGAQASYLKTLSEQAKAPEAFEADLDKAEASKRIDALRKDTGKA</sequence>
<reference evidence="4" key="4">
    <citation type="journal article" date="2022" name="Biotechnol. Bioprocess Eng.">
        <title>Pan-genome Analysis Reveals Comparative Genomic Features of Central Metabolic Pathways in Methylorubrum extorquens.</title>
        <authorList>
            <person name="Lee G.M."/>
            <person name="Scott-Nevros Z.K."/>
            <person name="Lee S.-M."/>
            <person name="Kim D."/>
        </authorList>
    </citation>
    <scope>NUCLEOTIDE SEQUENCE</scope>
    <source>
        <strain evidence="4">ATCC 55366</strain>
    </source>
</reference>
<dbReference type="Proteomes" id="UP001223720">
    <property type="component" value="Chromosome"/>
</dbReference>
<evidence type="ECO:0000313" key="4">
    <source>
        <dbReference type="EMBL" id="WHQ67640.1"/>
    </source>
</evidence>
<reference evidence="2 5" key="1">
    <citation type="submission" date="2016-10" db="EMBL/GenBank/DDBJ databases">
        <title>Draft genome sequence of Methylobacterium extorquens CP3, a seed endophyte of Crotalaria pumila with plant growth-promoting and metal tolerance properties.</title>
        <authorList>
            <person name="Sanchez-Lopez A.S."/>
            <person name="Van Hamme J.D."/>
            <person name="Thijs S."/>
            <person name="Mcammond B.M."/>
            <person name="Stevens V."/>
            <person name="Gonzalez-Chavez M.D.C."/>
            <person name="Vangronsveld J."/>
        </authorList>
    </citation>
    <scope>NUCLEOTIDE SEQUENCE [LARGE SCALE GENOMIC DNA]</scope>
    <source>
        <strain evidence="2 5">CP3</strain>
    </source>
</reference>
<dbReference type="EMBL" id="MNAO01000052">
    <property type="protein sequence ID" value="OHV17234.1"/>
    <property type="molecule type" value="Genomic_DNA"/>
</dbReference>
<dbReference type="EMBL" id="CP073633">
    <property type="protein sequence ID" value="WHQ67640.1"/>
    <property type="molecule type" value="Genomic_DNA"/>
</dbReference>
<dbReference type="Pfam" id="PF11272">
    <property type="entry name" value="DUF3072"/>
    <property type="match status" value="1"/>
</dbReference>
<evidence type="ECO:0000256" key="1">
    <source>
        <dbReference type="SAM" id="MobiDB-lite"/>
    </source>
</evidence>
<dbReference type="Proteomes" id="UP000233769">
    <property type="component" value="Chromosome tk0001"/>
</dbReference>